<dbReference type="Proteomes" id="UP000004846">
    <property type="component" value="Unassembled WGS sequence"/>
</dbReference>
<accession>A0A125W7L4</accession>
<protein>
    <submittedName>
        <fullName evidence="1">Uncharacterized protein</fullName>
    </submittedName>
</protein>
<sequence length="88" mass="9934">MLTTNKSIAEKPTIFEKKLLDLLVFFKISTLPSNCKKQPKEKSKVIFINSLFCSEAVPNAACVQLIILRKEMAPRRFDGGPISFLISF</sequence>
<dbReference type="AlphaFoldDB" id="A0A125W7L4"/>
<evidence type="ECO:0000313" key="1">
    <source>
        <dbReference type="EMBL" id="EFM83188.1"/>
    </source>
</evidence>
<organism evidence="1 2">
    <name type="scientific">Enterococcus faecalis TX4248</name>
    <dbReference type="NCBI Taxonomy" id="749495"/>
    <lineage>
        <taxon>Bacteria</taxon>
        <taxon>Bacillati</taxon>
        <taxon>Bacillota</taxon>
        <taxon>Bacilli</taxon>
        <taxon>Lactobacillales</taxon>
        <taxon>Enterococcaceae</taxon>
        <taxon>Enterococcus</taxon>
    </lineage>
</organism>
<dbReference type="HOGENOM" id="CLU_198180_0_0_9"/>
<gene>
    <name evidence="1" type="ORF">HMPREF9498_01193</name>
</gene>
<reference evidence="1 2" key="1">
    <citation type="submission" date="2010-07" db="EMBL/GenBank/DDBJ databases">
        <authorList>
            <person name="Sid Ahmed O."/>
        </authorList>
    </citation>
    <scope>NUCLEOTIDE SEQUENCE [LARGE SCALE GENOMIC DNA]</scope>
    <source>
        <strain evidence="1 2">TX4248</strain>
    </source>
</reference>
<name>A0A125W7L4_ENTFL</name>
<proteinExistence type="predicted"/>
<dbReference type="EMBL" id="AEBR01000031">
    <property type="protein sequence ID" value="EFM83188.1"/>
    <property type="molecule type" value="Genomic_DNA"/>
</dbReference>
<comment type="caution">
    <text evidence="1">The sequence shown here is derived from an EMBL/GenBank/DDBJ whole genome shotgun (WGS) entry which is preliminary data.</text>
</comment>
<evidence type="ECO:0000313" key="2">
    <source>
        <dbReference type="Proteomes" id="UP000004846"/>
    </source>
</evidence>